<feature type="non-terminal residue" evidence="3">
    <location>
        <position position="1"/>
    </location>
</feature>
<dbReference type="EMBL" id="CAJNJA010021908">
    <property type="protein sequence ID" value="CAE7483794.1"/>
    <property type="molecule type" value="Genomic_DNA"/>
</dbReference>
<reference evidence="3" key="1">
    <citation type="submission" date="2021-02" db="EMBL/GenBank/DDBJ databases">
        <authorList>
            <person name="Dougan E. K."/>
            <person name="Rhodes N."/>
            <person name="Thang M."/>
            <person name="Chan C."/>
        </authorList>
    </citation>
    <scope>NUCLEOTIDE SEQUENCE</scope>
</reference>
<keyword evidence="4" id="KW-1185">Reference proteome</keyword>
<dbReference type="PANTHER" id="PTHR46093">
    <property type="entry name" value="ACYL-COA-BINDING DOMAIN-CONTAINING PROTEIN 5"/>
    <property type="match status" value="1"/>
</dbReference>
<dbReference type="OrthoDB" id="10251809at2759"/>
<comment type="caution">
    <text evidence="3">The sequence shown here is derived from an EMBL/GenBank/DDBJ whole genome shotgun (WGS) entry which is preliminary data.</text>
</comment>
<sequence>ANYWEQLSPSTAPPERYAHTAVWSAAANGFYVFGGNDGNVALPDLRFYGREASEGHRLLLARGTFFVKYWQIPAPQGVLLGPVNSWEQTSSSGPYPYERMWHSAVWSPAANGFYVFGGISDSPGPESYMLEYSAGVVNTYIEDNLWFYGREASSWEYLSPSGTTPPERYAHTAVWSAAENGFYVYGGNDGHKYYGVLDDLWFYGREVNSWEQLSWSGYERMWHSAVWSPAANGFYVFGGHGSGPGHVLGDLLFYGREANSWELPSPSGTAPPARYGHTAVWSAAANGFYVFGGNGDGGLGPESTHVSQANSWEQLSPSGTAPPERYGHTAVWSAAANGFYVFGGNDGSLGPESTSGAAQQPAMLHDAALRCVGGGSPRQPRSPQRLVVLRA</sequence>
<dbReference type="SUPFAM" id="SSF50965">
    <property type="entry name" value="Galactose oxidase, central domain"/>
    <property type="match status" value="1"/>
</dbReference>
<dbReference type="Pfam" id="PF24681">
    <property type="entry name" value="Kelch_KLHDC2_KLHL20_DRC7"/>
    <property type="match status" value="1"/>
</dbReference>
<dbReference type="Proteomes" id="UP000601435">
    <property type="component" value="Unassembled WGS sequence"/>
</dbReference>
<protein>
    <submittedName>
        <fullName evidence="3">RngB protein</fullName>
    </submittedName>
</protein>
<evidence type="ECO:0000313" key="4">
    <source>
        <dbReference type="Proteomes" id="UP000601435"/>
    </source>
</evidence>
<dbReference type="InterPro" id="IPR015915">
    <property type="entry name" value="Kelch-typ_b-propeller"/>
</dbReference>
<evidence type="ECO:0000313" key="3">
    <source>
        <dbReference type="EMBL" id="CAE7483794.1"/>
    </source>
</evidence>
<evidence type="ECO:0000256" key="2">
    <source>
        <dbReference type="ARBA" id="ARBA00022737"/>
    </source>
</evidence>
<dbReference type="InterPro" id="IPR011043">
    <property type="entry name" value="Gal_Oxase/kelch_b-propeller"/>
</dbReference>
<dbReference type="AlphaFoldDB" id="A0A812SHI6"/>
<keyword evidence="2" id="KW-0677">Repeat</keyword>
<evidence type="ECO:0000256" key="1">
    <source>
        <dbReference type="ARBA" id="ARBA00022441"/>
    </source>
</evidence>
<keyword evidence="1" id="KW-0880">Kelch repeat</keyword>
<dbReference type="PANTHER" id="PTHR46093:SF18">
    <property type="entry name" value="FIBRONECTIN TYPE-III DOMAIN-CONTAINING PROTEIN"/>
    <property type="match status" value="1"/>
</dbReference>
<name>A0A812SHI6_9DINO</name>
<dbReference type="Gene3D" id="2.120.10.80">
    <property type="entry name" value="Kelch-type beta propeller"/>
    <property type="match status" value="2"/>
</dbReference>
<accession>A0A812SHI6</accession>
<gene>
    <name evidence="3" type="primary">rngB</name>
    <name evidence="3" type="ORF">SNEC2469_LOCUS13719</name>
</gene>
<organism evidence="3 4">
    <name type="scientific">Symbiodinium necroappetens</name>
    <dbReference type="NCBI Taxonomy" id="1628268"/>
    <lineage>
        <taxon>Eukaryota</taxon>
        <taxon>Sar</taxon>
        <taxon>Alveolata</taxon>
        <taxon>Dinophyceae</taxon>
        <taxon>Suessiales</taxon>
        <taxon>Symbiodiniaceae</taxon>
        <taxon>Symbiodinium</taxon>
    </lineage>
</organism>
<proteinExistence type="predicted"/>